<organism evidence="1 2">
    <name type="scientific">Panagrolaimus sp. PS1159</name>
    <dbReference type="NCBI Taxonomy" id="55785"/>
    <lineage>
        <taxon>Eukaryota</taxon>
        <taxon>Metazoa</taxon>
        <taxon>Ecdysozoa</taxon>
        <taxon>Nematoda</taxon>
        <taxon>Chromadorea</taxon>
        <taxon>Rhabditida</taxon>
        <taxon>Tylenchina</taxon>
        <taxon>Panagrolaimomorpha</taxon>
        <taxon>Panagrolaimoidea</taxon>
        <taxon>Panagrolaimidae</taxon>
        <taxon>Panagrolaimus</taxon>
    </lineage>
</organism>
<evidence type="ECO:0000313" key="2">
    <source>
        <dbReference type="WBParaSite" id="PS1159_v2.g2161.t1"/>
    </source>
</evidence>
<dbReference type="Proteomes" id="UP000887580">
    <property type="component" value="Unplaced"/>
</dbReference>
<accession>A0AC35FXM0</accession>
<evidence type="ECO:0000313" key="1">
    <source>
        <dbReference type="Proteomes" id="UP000887580"/>
    </source>
</evidence>
<sequence>MFYKIFLSLLLLGFIVNDAAPLTNNNILKTNEKPFKDKQNLVYSIFHNSSGLPTSDLQKVIKKAFDTWSAVIPLTFTEDKPKNKNVDIQVKFFPRDVGPELGFQSYYENGASYIGISFQTDFKWKIYSSGEKYNSEMPDIYLRALKLVGATLRLKENEDSKSIMQAWPKVTLDSNGNYVEPKLSHEDIKTAQEMYGKKKIKQCL</sequence>
<reference evidence="2" key="1">
    <citation type="submission" date="2022-11" db="UniProtKB">
        <authorList>
            <consortium name="WormBaseParasite"/>
        </authorList>
    </citation>
    <scope>IDENTIFICATION</scope>
</reference>
<name>A0AC35FXM0_9BILA</name>
<proteinExistence type="predicted"/>
<dbReference type="WBParaSite" id="PS1159_v2.g2161.t1">
    <property type="protein sequence ID" value="PS1159_v2.g2161.t1"/>
    <property type="gene ID" value="PS1159_v2.g2161"/>
</dbReference>
<protein>
    <submittedName>
        <fullName evidence="2">Peptidase M10 metallopeptidase domain-containing protein</fullName>
    </submittedName>
</protein>